<gene>
    <name evidence="9" type="ORF">CBYS24578_00006741</name>
</gene>
<accession>A0A9N9Y2H3</accession>
<dbReference type="SUPFAM" id="SSF51230">
    <property type="entry name" value="Single hybrid motif"/>
    <property type="match status" value="1"/>
</dbReference>
<dbReference type="SMART" id="SM00878">
    <property type="entry name" value="Biotin_carb_C"/>
    <property type="match status" value="1"/>
</dbReference>
<dbReference type="Pfam" id="PF00289">
    <property type="entry name" value="Biotin_carb_N"/>
    <property type="match status" value="1"/>
</dbReference>
<dbReference type="FunFam" id="3.30.1490.20:FF:000003">
    <property type="entry name" value="acetyl-CoA carboxylase isoform X1"/>
    <property type="match status" value="1"/>
</dbReference>
<organism evidence="9 10">
    <name type="scientific">Clonostachys byssicola</name>
    <dbReference type="NCBI Taxonomy" id="160290"/>
    <lineage>
        <taxon>Eukaryota</taxon>
        <taxon>Fungi</taxon>
        <taxon>Dikarya</taxon>
        <taxon>Ascomycota</taxon>
        <taxon>Pezizomycotina</taxon>
        <taxon>Sordariomycetes</taxon>
        <taxon>Hypocreomycetidae</taxon>
        <taxon>Hypocreales</taxon>
        <taxon>Bionectriaceae</taxon>
        <taxon>Clonostachys</taxon>
    </lineage>
</organism>
<dbReference type="InterPro" id="IPR011764">
    <property type="entry name" value="Biotin_carboxylation_dom"/>
</dbReference>
<evidence type="ECO:0000256" key="6">
    <source>
        <dbReference type="PROSITE-ProRule" id="PRU00409"/>
    </source>
</evidence>
<dbReference type="InterPro" id="IPR005482">
    <property type="entry name" value="Biotin_COase_C"/>
</dbReference>
<dbReference type="InterPro" id="IPR050856">
    <property type="entry name" value="Biotin_carboxylase_complex"/>
</dbReference>
<keyword evidence="2" id="KW-0436">Ligase</keyword>
<dbReference type="GO" id="GO:0005524">
    <property type="term" value="F:ATP binding"/>
    <property type="evidence" value="ECO:0007669"/>
    <property type="project" value="UniProtKB-UniRule"/>
</dbReference>
<dbReference type="PROSITE" id="PS50975">
    <property type="entry name" value="ATP_GRASP"/>
    <property type="match status" value="1"/>
</dbReference>
<dbReference type="InterPro" id="IPR005479">
    <property type="entry name" value="CPAse_ATP-bd"/>
</dbReference>
<evidence type="ECO:0000259" key="7">
    <source>
        <dbReference type="PROSITE" id="PS50975"/>
    </source>
</evidence>
<proteinExistence type="predicted"/>
<dbReference type="GO" id="GO:0016874">
    <property type="term" value="F:ligase activity"/>
    <property type="evidence" value="ECO:0007669"/>
    <property type="project" value="UniProtKB-KW"/>
</dbReference>
<reference evidence="10" key="1">
    <citation type="submission" date="2019-06" db="EMBL/GenBank/DDBJ databases">
        <authorList>
            <person name="Broberg M."/>
        </authorList>
    </citation>
    <scope>NUCLEOTIDE SEQUENCE [LARGE SCALE GENOMIC DNA]</scope>
</reference>
<keyword evidence="5" id="KW-0092">Biotin</keyword>
<dbReference type="SUPFAM" id="SSF52440">
    <property type="entry name" value="PreATP-grasp domain"/>
    <property type="match status" value="1"/>
</dbReference>
<dbReference type="Pfam" id="PF02786">
    <property type="entry name" value="CPSase_L_D2"/>
    <property type="match status" value="1"/>
</dbReference>
<dbReference type="Gene3D" id="2.40.50.100">
    <property type="match status" value="1"/>
</dbReference>
<keyword evidence="3 6" id="KW-0547">Nucleotide-binding</keyword>
<dbReference type="PROSITE" id="PS00867">
    <property type="entry name" value="CPSASE_2"/>
    <property type="match status" value="1"/>
</dbReference>
<dbReference type="InterPro" id="IPR011054">
    <property type="entry name" value="Rudment_hybrid_motif"/>
</dbReference>
<sequence>MDHTQDGQALSQRPPLAVAPIPLDPDTGAPYIRKLFIANRGEIACRVISTCKKLQVHTVAIYVTEDEMSRHVSEADEAILLGSMESHTTNPFLNVDLLIKMALDSGAQAIHPGYGYLSENADFAERVGNAGLIFIGPSAAAMSTLGDKRSSKQYLSDKAPDVPLIPGFSGSSTQVHDLEKAAAAIGYPIMLKASAGGGGKGMRIVRQASQLSEELTRVQSEAARSFGSTDVILEKYIESSKHVEIQIVGDKHGNVLSFFERDCSVQRRHQKVIEESPCPFLSDELRSSMGQTATRIAKLIGYENAGTVEFVVDVETSQYFFLEVNTRLQVEHPITEEVTGVDLVSVQLYVACGGDLGSLSATKQLTQNGHAIECRLCAESPEKDFFPENGLISLWKPAVGLLGPGRDIRYETAIQSGSSISIYFDSMIAKLVVWAPTRDIAIQKMADLLANTLCMGVRTNQLFLQRCLLHPKFRDLKYNTSFIPQNLNQLLRPSLTDKQKRFREELIVVPSLFMRLQAGGKESGSQVERPFQNVRSHFRNQRFDPGSIRSDVVTTDWQGLGASTDAPAPQSSLLLWKMAAHDSAQAKEYEAAVIPFADILNSASKRDSKAVEDNATSTSSTKQMAILYNQISNHVRQASSQFPQPITVKVLSWNSPSAAGQDATPGILEVSLDGTKVVAYCIEPRASESSDQAKGRSRFILCHFPVLGTFIRFQKDTLLSYMEGYRTSVEDQSATQGDIKAPMPCKVLSIPKSQGEEVKKGETIMVIESMKMEVSLKANVDGRFETSWKVGDAVAEEKVLCRVV</sequence>
<dbReference type="GO" id="GO:0046872">
    <property type="term" value="F:metal ion binding"/>
    <property type="evidence" value="ECO:0007669"/>
    <property type="project" value="InterPro"/>
</dbReference>
<evidence type="ECO:0000256" key="3">
    <source>
        <dbReference type="ARBA" id="ARBA00022741"/>
    </source>
</evidence>
<dbReference type="CDD" id="cd06850">
    <property type="entry name" value="biotinyl_domain"/>
    <property type="match status" value="1"/>
</dbReference>
<comment type="caution">
    <text evidence="9">The sequence shown here is derived from an EMBL/GenBank/DDBJ whole genome shotgun (WGS) entry which is preliminary data.</text>
</comment>
<dbReference type="SUPFAM" id="SSF56059">
    <property type="entry name" value="Glutathione synthetase ATP-binding domain-like"/>
    <property type="match status" value="1"/>
</dbReference>
<dbReference type="PROSITE" id="PS00866">
    <property type="entry name" value="CPSASE_1"/>
    <property type="match status" value="1"/>
</dbReference>
<dbReference type="SUPFAM" id="SSF51246">
    <property type="entry name" value="Rudiment single hybrid motif"/>
    <property type="match status" value="1"/>
</dbReference>
<dbReference type="InterPro" id="IPR005481">
    <property type="entry name" value="BC-like_N"/>
</dbReference>
<evidence type="ECO:0000259" key="8">
    <source>
        <dbReference type="PROSITE" id="PS50979"/>
    </source>
</evidence>
<evidence type="ECO:0000313" key="9">
    <source>
        <dbReference type="EMBL" id="CAG9985064.1"/>
    </source>
</evidence>
<dbReference type="InterPro" id="IPR011053">
    <property type="entry name" value="Single_hybrid_motif"/>
</dbReference>
<evidence type="ECO:0000256" key="4">
    <source>
        <dbReference type="ARBA" id="ARBA00022840"/>
    </source>
</evidence>
<feature type="domain" description="Biotin carboxylation" evidence="8">
    <location>
        <begin position="31"/>
        <end position="488"/>
    </location>
</feature>
<dbReference type="InterPro" id="IPR016185">
    <property type="entry name" value="PreATP-grasp_dom_sf"/>
</dbReference>
<evidence type="ECO:0000256" key="2">
    <source>
        <dbReference type="ARBA" id="ARBA00022598"/>
    </source>
</evidence>
<dbReference type="PROSITE" id="PS50979">
    <property type="entry name" value="BC"/>
    <property type="match status" value="1"/>
</dbReference>
<evidence type="ECO:0000313" key="10">
    <source>
        <dbReference type="Proteomes" id="UP000754883"/>
    </source>
</evidence>
<reference evidence="9 10" key="2">
    <citation type="submission" date="2021-10" db="EMBL/GenBank/DDBJ databases">
        <authorList>
            <person name="Piombo E."/>
        </authorList>
    </citation>
    <scope>NUCLEOTIDE SEQUENCE [LARGE SCALE GENOMIC DNA]</scope>
</reference>
<feature type="domain" description="ATP-grasp" evidence="7">
    <location>
        <begin position="152"/>
        <end position="352"/>
    </location>
</feature>
<dbReference type="PANTHER" id="PTHR18866:SF127">
    <property type="match status" value="1"/>
</dbReference>
<protein>
    <submittedName>
        <fullName evidence="9">Uncharacterized protein</fullName>
    </submittedName>
</protein>
<name>A0A9N9Y2H3_9HYPO</name>
<dbReference type="InterPro" id="IPR011761">
    <property type="entry name" value="ATP-grasp"/>
</dbReference>
<keyword evidence="10" id="KW-1185">Reference proteome</keyword>
<dbReference type="AlphaFoldDB" id="A0A9N9Y2H3"/>
<dbReference type="OrthoDB" id="196847at2759"/>
<dbReference type="Pfam" id="PF00364">
    <property type="entry name" value="Biotin_lipoyl"/>
    <property type="match status" value="1"/>
</dbReference>
<keyword evidence="4 6" id="KW-0067">ATP-binding</keyword>
<dbReference type="Proteomes" id="UP000754883">
    <property type="component" value="Unassembled WGS sequence"/>
</dbReference>
<evidence type="ECO:0000256" key="1">
    <source>
        <dbReference type="ARBA" id="ARBA00001953"/>
    </source>
</evidence>
<dbReference type="Pfam" id="PF02785">
    <property type="entry name" value="Biotin_carb_C"/>
    <property type="match status" value="1"/>
</dbReference>
<dbReference type="InterPro" id="IPR000089">
    <property type="entry name" value="Biotin_lipoyl"/>
</dbReference>
<dbReference type="PANTHER" id="PTHR18866">
    <property type="entry name" value="CARBOXYLASE:PYRUVATE/ACETYL-COA/PROPIONYL-COA CARBOXYLASE"/>
    <property type="match status" value="1"/>
</dbReference>
<evidence type="ECO:0000256" key="5">
    <source>
        <dbReference type="ARBA" id="ARBA00023267"/>
    </source>
</evidence>
<comment type="cofactor">
    <cofactor evidence="1">
        <name>biotin</name>
        <dbReference type="ChEBI" id="CHEBI:57586"/>
    </cofactor>
</comment>
<dbReference type="EMBL" id="CABFNO020001394">
    <property type="protein sequence ID" value="CAG9985064.1"/>
    <property type="molecule type" value="Genomic_DNA"/>
</dbReference>
<dbReference type="Gene3D" id="3.30.470.20">
    <property type="entry name" value="ATP-grasp fold, B domain"/>
    <property type="match status" value="1"/>
</dbReference>